<accession>F2PPL8</accession>
<proteinExistence type="predicted"/>
<dbReference type="VEuPathDB" id="FungiDB:TEQG_02870"/>
<sequence>MTSKDGVIISNYGLHAMTSPSLFRLSCMQEEKTSYTKYGTTAGTRRTLPSSFWMCNVSVLPMIFHVSSNLLAFPSAFVSKGDEAQHQATGTNYSFLEND</sequence>
<dbReference type="HOGENOM" id="CLU_2322012_0_0_1"/>
<reference evidence="2" key="1">
    <citation type="journal article" date="2012" name="MBio">
        <title>Comparative genome analysis of Trichophyton rubrum and related dermatophytes reveals candidate genes involved in infection.</title>
        <authorList>
            <person name="Martinez D.A."/>
            <person name="Oliver B.G."/>
            <person name="Graeser Y."/>
            <person name="Goldberg J.M."/>
            <person name="Li W."/>
            <person name="Martinez-Rossi N.M."/>
            <person name="Monod M."/>
            <person name="Shelest E."/>
            <person name="Barton R.C."/>
            <person name="Birch E."/>
            <person name="Brakhage A.A."/>
            <person name="Chen Z."/>
            <person name="Gurr S.J."/>
            <person name="Heiman D."/>
            <person name="Heitman J."/>
            <person name="Kosti I."/>
            <person name="Rossi A."/>
            <person name="Saif S."/>
            <person name="Samalova M."/>
            <person name="Saunders C.W."/>
            <person name="Shea T."/>
            <person name="Summerbell R.C."/>
            <person name="Xu J."/>
            <person name="Young S."/>
            <person name="Zeng Q."/>
            <person name="Birren B.W."/>
            <person name="Cuomo C.A."/>
            <person name="White T.C."/>
        </authorList>
    </citation>
    <scope>NUCLEOTIDE SEQUENCE [LARGE SCALE GENOMIC DNA]</scope>
    <source>
        <strain evidence="2">ATCC MYA-4606 / CBS 127.97</strain>
    </source>
</reference>
<dbReference type="AlphaFoldDB" id="F2PPL8"/>
<keyword evidence="2" id="KW-1185">Reference proteome</keyword>
<dbReference type="EMBL" id="DS995729">
    <property type="protein sequence ID" value="EGE03836.1"/>
    <property type="molecule type" value="Genomic_DNA"/>
</dbReference>
<dbReference type="Proteomes" id="UP000009169">
    <property type="component" value="Unassembled WGS sequence"/>
</dbReference>
<protein>
    <submittedName>
        <fullName evidence="1">Uncharacterized protein</fullName>
    </submittedName>
</protein>
<evidence type="ECO:0000313" key="1">
    <source>
        <dbReference type="EMBL" id="EGE03836.1"/>
    </source>
</evidence>
<evidence type="ECO:0000313" key="2">
    <source>
        <dbReference type="Proteomes" id="UP000009169"/>
    </source>
</evidence>
<organism evidence="1 2">
    <name type="scientific">Trichophyton equinum (strain ATCC MYA-4606 / CBS 127.97)</name>
    <name type="common">Horse ringworm fungus</name>
    <dbReference type="NCBI Taxonomy" id="559882"/>
    <lineage>
        <taxon>Eukaryota</taxon>
        <taxon>Fungi</taxon>
        <taxon>Dikarya</taxon>
        <taxon>Ascomycota</taxon>
        <taxon>Pezizomycotina</taxon>
        <taxon>Eurotiomycetes</taxon>
        <taxon>Eurotiomycetidae</taxon>
        <taxon>Onygenales</taxon>
        <taxon>Arthrodermataceae</taxon>
        <taxon>Trichophyton</taxon>
    </lineage>
</organism>
<name>F2PPL8_TRIEC</name>
<gene>
    <name evidence="1" type="ORF">TEQG_02870</name>
</gene>